<evidence type="ECO:0000256" key="1">
    <source>
        <dbReference type="ARBA" id="ARBA00012513"/>
    </source>
</evidence>
<evidence type="ECO:0000256" key="2">
    <source>
        <dbReference type="ARBA" id="ARBA00018538"/>
    </source>
</evidence>
<evidence type="ECO:0000256" key="9">
    <source>
        <dbReference type="ARBA" id="ARBA00047899"/>
    </source>
</evidence>
<dbReference type="EMBL" id="OC934820">
    <property type="protein sequence ID" value="CAD7660356.1"/>
    <property type="molecule type" value="Genomic_DNA"/>
</dbReference>
<dbReference type="SUPFAM" id="SSF56112">
    <property type="entry name" value="Protein kinase-like (PK-like)"/>
    <property type="match status" value="1"/>
</dbReference>
<keyword evidence="7" id="KW-0418">Kinase</keyword>
<evidence type="ECO:0000256" key="11">
    <source>
        <dbReference type="SAM" id="MobiDB-lite"/>
    </source>
</evidence>
<evidence type="ECO:0000256" key="7">
    <source>
        <dbReference type="ARBA" id="ARBA00022777"/>
    </source>
</evidence>
<dbReference type="Gene3D" id="3.30.200.20">
    <property type="entry name" value="Phosphorylase Kinase, domain 1"/>
    <property type="match status" value="1"/>
</dbReference>
<comment type="catalytic activity">
    <reaction evidence="9">
        <text>L-threonyl-[protein] + ATP = O-phospho-L-threonyl-[protein] + ADP + H(+)</text>
        <dbReference type="Rhea" id="RHEA:46608"/>
        <dbReference type="Rhea" id="RHEA-COMP:11060"/>
        <dbReference type="Rhea" id="RHEA-COMP:11605"/>
        <dbReference type="ChEBI" id="CHEBI:15378"/>
        <dbReference type="ChEBI" id="CHEBI:30013"/>
        <dbReference type="ChEBI" id="CHEBI:30616"/>
        <dbReference type="ChEBI" id="CHEBI:61977"/>
        <dbReference type="ChEBI" id="CHEBI:456216"/>
        <dbReference type="EC" id="2.7.11.1"/>
    </reaction>
</comment>
<evidence type="ECO:0000259" key="12">
    <source>
        <dbReference type="PROSITE" id="PS50011"/>
    </source>
</evidence>
<evidence type="ECO:0000256" key="3">
    <source>
        <dbReference type="ARBA" id="ARBA00022527"/>
    </source>
</evidence>
<reference evidence="13" key="1">
    <citation type="submission" date="2020-11" db="EMBL/GenBank/DDBJ databases">
        <authorList>
            <person name="Tran Van P."/>
        </authorList>
    </citation>
    <scope>NUCLEOTIDE SEQUENCE</scope>
</reference>
<dbReference type="Pfam" id="PF00069">
    <property type="entry name" value="Pkinase"/>
    <property type="match status" value="1"/>
</dbReference>
<dbReference type="GO" id="GO:0005524">
    <property type="term" value="F:ATP binding"/>
    <property type="evidence" value="ECO:0007669"/>
    <property type="project" value="UniProtKB-KW"/>
</dbReference>
<evidence type="ECO:0000313" key="13">
    <source>
        <dbReference type="EMBL" id="CAD7660356.1"/>
    </source>
</evidence>
<evidence type="ECO:0000256" key="8">
    <source>
        <dbReference type="ARBA" id="ARBA00022840"/>
    </source>
</evidence>
<dbReference type="InterPro" id="IPR033931">
    <property type="entry name" value="PDK1-typ_PH"/>
</dbReference>
<feature type="compositionally biased region" description="Polar residues" evidence="11">
    <location>
        <begin position="121"/>
        <end position="135"/>
    </location>
</feature>
<gene>
    <name evidence="13" type="ORF">ONB1V03_LOCUS16926</name>
</gene>
<dbReference type="GO" id="GO:0004674">
    <property type="term" value="F:protein serine/threonine kinase activity"/>
    <property type="evidence" value="ECO:0007669"/>
    <property type="project" value="UniProtKB-KW"/>
</dbReference>
<proteinExistence type="predicted"/>
<dbReference type="SMART" id="SM00220">
    <property type="entry name" value="S_TKc"/>
    <property type="match status" value="1"/>
</dbReference>
<evidence type="ECO:0000256" key="6">
    <source>
        <dbReference type="ARBA" id="ARBA00022741"/>
    </source>
</evidence>
<sequence length="472" mass="53914">KKSTAILREKKCLHTLTTAETSPFFIQLLCTFQDDERLFFVMNFAKNGELLSLINNREVFDENCSRFYSAEILLALEHLHRLGIVHRDLKPENILLNERMHIQVTDFGSALILSDRESGGEQVSSAPNPMASTGDDQNHRQRRNSFVGTAHYVSPEMLNNKLSSEASDLWAFACILYQMICGSTPFKAANEYLIFQKIINLEYEFTDEFSDSAKSLIRNILQKNASERLGANDDVQRDGYISIKSDPFFAPLATMWSQIHEMTPPVSDAFTNTTLNENHTKSVSENVEPGLAEKQITRIMGLALHEDYDKSAANPKQGILDIPAPEMIKRLETQRKSNEYHKFVDDQLILKQGIIEKKKGLFARKRMFLLTTGPHLYYVDTVNMVLKGQVPFSKDMRPEAKNFRNFFIHTPNRSYILEDTTGNAPEWCRVVEEVRDHTYGPPSDESPPNTNPRICNSNVSLRKISINNKKIR</sequence>
<dbReference type="SUPFAM" id="SSF50729">
    <property type="entry name" value="PH domain-like"/>
    <property type="match status" value="1"/>
</dbReference>
<dbReference type="InterPro" id="IPR050236">
    <property type="entry name" value="Ser_Thr_kinase_AGC"/>
</dbReference>
<evidence type="ECO:0000313" key="14">
    <source>
        <dbReference type="Proteomes" id="UP000728032"/>
    </source>
</evidence>
<keyword evidence="4" id="KW-0597">Phosphoprotein</keyword>
<dbReference type="Gene3D" id="1.10.510.10">
    <property type="entry name" value="Transferase(Phosphotransferase) domain 1"/>
    <property type="match status" value="1"/>
</dbReference>
<dbReference type="EMBL" id="CAJPVJ010019995">
    <property type="protein sequence ID" value="CAG2177494.1"/>
    <property type="molecule type" value="Genomic_DNA"/>
</dbReference>
<dbReference type="InterPro" id="IPR011009">
    <property type="entry name" value="Kinase-like_dom_sf"/>
</dbReference>
<keyword evidence="5" id="KW-0808">Transferase</keyword>
<evidence type="ECO:0000256" key="10">
    <source>
        <dbReference type="ARBA" id="ARBA00048679"/>
    </source>
</evidence>
<dbReference type="FunFam" id="1.10.510.10:FF:000024">
    <property type="entry name" value="Probable serine/threonine-protein kinase cot-1"/>
    <property type="match status" value="1"/>
</dbReference>
<dbReference type="GO" id="GO:0035556">
    <property type="term" value="P:intracellular signal transduction"/>
    <property type="evidence" value="ECO:0007669"/>
    <property type="project" value="TreeGrafter"/>
</dbReference>
<comment type="catalytic activity">
    <reaction evidence="10">
        <text>L-seryl-[protein] + ATP = O-phospho-L-seryl-[protein] + ADP + H(+)</text>
        <dbReference type="Rhea" id="RHEA:17989"/>
        <dbReference type="Rhea" id="RHEA-COMP:9863"/>
        <dbReference type="Rhea" id="RHEA-COMP:11604"/>
        <dbReference type="ChEBI" id="CHEBI:15378"/>
        <dbReference type="ChEBI" id="CHEBI:29999"/>
        <dbReference type="ChEBI" id="CHEBI:30616"/>
        <dbReference type="ChEBI" id="CHEBI:83421"/>
        <dbReference type="ChEBI" id="CHEBI:456216"/>
        <dbReference type="EC" id="2.7.11.1"/>
    </reaction>
</comment>
<evidence type="ECO:0000256" key="4">
    <source>
        <dbReference type="ARBA" id="ARBA00022553"/>
    </source>
</evidence>
<organism evidence="13">
    <name type="scientific">Oppiella nova</name>
    <dbReference type="NCBI Taxonomy" id="334625"/>
    <lineage>
        <taxon>Eukaryota</taxon>
        <taxon>Metazoa</taxon>
        <taxon>Ecdysozoa</taxon>
        <taxon>Arthropoda</taxon>
        <taxon>Chelicerata</taxon>
        <taxon>Arachnida</taxon>
        <taxon>Acari</taxon>
        <taxon>Acariformes</taxon>
        <taxon>Sarcoptiformes</taxon>
        <taxon>Oribatida</taxon>
        <taxon>Brachypylina</taxon>
        <taxon>Oppioidea</taxon>
        <taxon>Oppiidae</taxon>
        <taxon>Oppiella</taxon>
    </lineage>
</organism>
<dbReference type="PROSITE" id="PS50011">
    <property type="entry name" value="PROTEIN_KINASE_DOM"/>
    <property type="match status" value="1"/>
</dbReference>
<dbReference type="CDD" id="cd01262">
    <property type="entry name" value="PH_PDK1"/>
    <property type="match status" value="1"/>
</dbReference>
<accession>A0A7R9MI26</accession>
<keyword evidence="3" id="KW-0723">Serine/threonine-protein kinase</keyword>
<dbReference type="PROSITE" id="PS00108">
    <property type="entry name" value="PROTEIN_KINASE_ST"/>
    <property type="match status" value="1"/>
</dbReference>
<evidence type="ECO:0000256" key="5">
    <source>
        <dbReference type="ARBA" id="ARBA00022679"/>
    </source>
</evidence>
<dbReference type="InterPro" id="IPR008271">
    <property type="entry name" value="Ser/Thr_kinase_AS"/>
</dbReference>
<dbReference type="PANTHER" id="PTHR24356">
    <property type="entry name" value="SERINE/THREONINE-PROTEIN KINASE"/>
    <property type="match status" value="1"/>
</dbReference>
<dbReference type="OrthoDB" id="347657at2759"/>
<feature type="region of interest" description="Disordered" evidence="11">
    <location>
        <begin position="119"/>
        <end position="140"/>
    </location>
</feature>
<dbReference type="GO" id="GO:0007010">
    <property type="term" value="P:cytoskeleton organization"/>
    <property type="evidence" value="ECO:0007669"/>
    <property type="project" value="UniProtKB-ARBA"/>
</dbReference>
<dbReference type="Proteomes" id="UP000728032">
    <property type="component" value="Unassembled WGS sequence"/>
</dbReference>
<feature type="domain" description="Protein kinase" evidence="12">
    <location>
        <begin position="1"/>
        <end position="249"/>
    </location>
</feature>
<dbReference type="EC" id="2.7.11.1" evidence="1"/>
<dbReference type="Gene3D" id="2.30.29.30">
    <property type="entry name" value="Pleckstrin-homology domain (PH domain)/Phosphotyrosine-binding domain (PTB)"/>
    <property type="match status" value="1"/>
</dbReference>
<dbReference type="AlphaFoldDB" id="A0A7R9MI26"/>
<dbReference type="InterPro" id="IPR000719">
    <property type="entry name" value="Prot_kinase_dom"/>
</dbReference>
<name>A0A7R9MI26_9ACAR</name>
<dbReference type="InterPro" id="IPR011993">
    <property type="entry name" value="PH-like_dom_sf"/>
</dbReference>
<dbReference type="PANTHER" id="PTHR24356:SF163">
    <property type="entry name" value="3-PHOSPHOINOSITIDE-DEPENDENT PROTEIN KINASE 1-RELATED"/>
    <property type="match status" value="1"/>
</dbReference>
<protein>
    <recommendedName>
        <fullName evidence="2">3-phosphoinositide-dependent protein kinase 1</fullName>
        <ecNumber evidence="1">2.7.11.1</ecNumber>
    </recommendedName>
</protein>
<keyword evidence="8" id="KW-0067">ATP-binding</keyword>
<feature type="non-terminal residue" evidence="13">
    <location>
        <position position="472"/>
    </location>
</feature>
<keyword evidence="14" id="KW-1185">Reference proteome</keyword>
<dbReference type="Pfam" id="PF14593">
    <property type="entry name" value="PH_3"/>
    <property type="match status" value="1"/>
</dbReference>
<keyword evidence="6" id="KW-0547">Nucleotide-binding</keyword>